<proteinExistence type="predicted"/>
<sequence length="339" mass="37265">MPNLLSLATETLAHIAQFCDEPSQVVEIVRASRRLHEIFHPELYRIAIETQHPGMTVLAAAEGRLETLKTAASFSADLNREYPVPPPAWVLGRWPGVDAPPHACWGTPLHLAVRSGHIHVVKWLLEQNVDVDSPGRYLCRCVDVYSQGPGSMDEPPPRRVSIDMYEAFMPLHLAICNRQDSLAHLLLDAGAYFNTLGNTTPDCGRPHNAPRLLNRNNRDWQCFTAIHTAAAVGNVALMARLVGDRSTIDRQAESVRTPLNQAVMADDSSAVACALALGSNPSRQAACWDSFTVFGSLSLWHCSPTSLRLLLHFSIMVPRLGTVARSPTSRRFSGRLSGK</sequence>
<dbReference type="InterPro" id="IPR002110">
    <property type="entry name" value="Ankyrin_rpt"/>
</dbReference>
<dbReference type="AlphaFoldDB" id="A0A8H6INE6"/>
<dbReference type="GO" id="GO:0019706">
    <property type="term" value="F:protein-cysteine S-palmitoyltransferase activity"/>
    <property type="evidence" value="ECO:0007669"/>
    <property type="project" value="UniProtKB-EC"/>
</dbReference>
<comment type="caution">
    <text evidence="5">The sequence shown here is derived from an EMBL/GenBank/DDBJ whole genome shotgun (WGS) entry which is preliminary data.</text>
</comment>
<name>A0A8H6INE6_9PEZI</name>
<dbReference type="PANTHER" id="PTHR24161:SF85">
    <property type="entry name" value="PALMITOYLTRANSFERASE HIP14"/>
    <property type="match status" value="1"/>
</dbReference>
<protein>
    <recommendedName>
        <fullName evidence="1">protein S-acyltransferase</fullName>
        <ecNumber evidence="1">2.3.1.225</ecNumber>
    </recommendedName>
</protein>
<feature type="repeat" description="ANK" evidence="4">
    <location>
        <begin position="166"/>
        <end position="198"/>
    </location>
</feature>
<dbReference type="PANTHER" id="PTHR24161">
    <property type="entry name" value="ANK_REP_REGION DOMAIN-CONTAINING PROTEIN-RELATED"/>
    <property type="match status" value="1"/>
</dbReference>
<dbReference type="SUPFAM" id="SSF48403">
    <property type="entry name" value="Ankyrin repeat"/>
    <property type="match status" value="1"/>
</dbReference>
<reference evidence="5 6" key="1">
    <citation type="journal article" date="2020" name="Phytopathology">
        <title>Genome Sequence Resources of Colletotrichum truncatum, C. plurivorum, C. musicola, and C. sojae: Four Species Pathogenic to Soybean (Glycine max).</title>
        <authorList>
            <person name="Rogerio F."/>
            <person name="Boufleur T.R."/>
            <person name="Ciampi-Guillardi M."/>
            <person name="Sukno S.A."/>
            <person name="Thon M.R."/>
            <person name="Massola Junior N.S."/>
            <person name="Baroncelli R."/>
        </authorList>
    </citation>
    <scope>NUCLEOTIDE SEQUENCE [LARGE SCALE GENOMIC DNA]</scope>
    <source>
        <strain evidence="5 6">LFN0009</strain>
    </source>
</reference>
<dbReference type="Pfam" id="PF13637">
    <property type="entry name" value="Ank_4"/>
    <property type="match status" value="1"/>
</dbReference>
<dbReference type="Proteomes" id="UP000652219">
    <property type="component" value="Unassembled WGS sequence"/>
</dbReference>
<gene>
    <name evidence="5" type="ORF">CSOJ01_15371</name>
</gene>
<keyword evidence="2" id="KW-0677">Repeat</keyword>
<keyword evidence="3 4" id="KW-0040">ANK repeat</keyword>
<keyword evidence="6" id="KW-1185">Reference proteome</keyword>
<dbReference type="Gene3D" id="1.25.40.20">
    <property type="entry name" value="Ankyrin repeat-containing domain"/>
    <property type="match status" value="2"/>
</dbReference>
<accession>A0A8H6INE6</accession>
<dbReference type="EC" id="2.3.1.225" evidence="1"/>
<evidence type="ECO:0000256" key="1">
    <source>
        <dbReference type="ARBA" id="ARBA00012210"/>
    </source>
</evidence>
<evidence type="ECO:0000256" key="4">
    <source>
        <dbReference type="PROSITE-ProRule" id="PRU00023"/>
    </source>
</evidence>
<organism evidence="5 6">
    <name type="scientific">Colletotrichum sojae</name>
    <dbReference type="NCBI Taxonomy" id="2175907"/>
    <lineage>
        <taxon>Eukaryota</taxon>
        <taxon>Fungi</taxon>
        <taxon>Dikarya</taxon>
        <taxon>Ascomycota</taxon>
        <taxon>Pezizomycotina</taxon>
        <taxon>Sordariomycetes</taxon>
        <taxon>Hypocreomycetidae</taxon>
        <taxon>Glomerellales</taxon>
        <taxon>Glomerellaceae</taxon>
        <taxon>Colletotrichum</taxon>
        <taxon>Colletotrichum orchidearum species complex</taxon>
    </lineage>
</organism>
<evidence type="ECO:0000313" key="6">
    <source>
        <dbReference type="Proteomes" id="UP000652219"/>
    </source>
</evidence>
<evidence type="ECO:0000256" key="3">
    <source>
        <dbReference type="ARBA" id="ARBA00023043"/>
    </source>
</evidence>
<evidence type="ECO:0000313" key="5">
    <source>
        <dbReference type="EMBL" id="KAF6786794.1"/>
    </source>
</evidence>
<feature type="repeat" description="ANK" evidence="4">
    <location>
        <begin position="107"/>
        <end position="136"/>
    </location>
</feature>
<dbReference type="InterPro" id="IPR036770">
    <property type="entry name" value="Ankyrin_rpt-contain_sf"/>
</dbReference>
<evidence type="ECO:0000256" key="2">
    <source>
        <dbReference type="ARBA" id="ARBA00022737"/>
    </source>
</evidence>
<dbReference type="EMBL" id="WIGN01000629">
    <property type="protein sequence ID" value="KAF6786794.1"/>
    <property type="molecule type" value="Genomic_DNA"/>
</dbReference>
<dbReference type="PROSITE" id="PS50297">
    <property type="entry name" value="ANK_REP_REGION"/>
    <property type="match status" value="1"/>
</dbReference>
<dbReference type="SMART" id="SM00248">
    <property type="entry name" value="ANK"/>
    <property type="match status" value="4"/>
</dbReference>
<dbReference type="PROSITE" id="PS50088">
    <property type="entry name" value="ANK_REPEAT"/>
    <property type="match status" value="2"/>
</dbReference>